<feature type="domain" description="Phospholipid/glycerol acyltransferase" evidence="6">
    <location>
        <begin position="81"/>
        <end position="203"/>
    </location>
</feature>
<dbReference type="PANTHER" id="PTHR37323:SF1">
    <property type="entry name" value="L-ORNITHINE N(ALPHA)-ACYLTRANSFERASE"/>
    <property type="match status" value="1"/>
</dbReference>
<dbReference type="Gene3D" id="3.40.630.30">
    <property type="match status" value="1"/>
</dbReference>
<dbReference type="Pfam" id="PF13444">
    <property type="entry name" value="Acetyltransf_5"/>
    <property type="match status" value="1"/>
</dbReference>
<evidence type="ECO:0000256" key="2">
    <source>
        <dbReference type="ARBA" id="ARBA00022516"/>
    </source>
</evidence>
<comment type="pathway">
    <text evidence="1">Lipid metabolism.</text>
</comment>
<evidence type="ECO:0000313" key="7">
    <source>
        <dbReference type="EMBL" id="MBF0596890.1"/>
    </source>
</evidence>
<keyword evidence="2" id="KW-0444">Lipid biosynthesis</keyword>
<dbReference type="CDD" id="cd07986">
    <property type="entry name" value="LPLAT_ACT14924-like"/>
    <property type="match status" value="1"/>
</dbReference>
<dbReference type="Proteomes" id="UP000608754">
    <property type="component" value="Unassembled WGS sequence"/>
</dbReference>
<dbReference type="EMBL" id="JADGIK010000003">
    <property type="protein sequence ID" value="MBF0596890.1"/>
    <property type="molecule type" value="Genomic_DNA"/>
</dbReference>
<dbReference type="AlphaFoldDB" id="A0A8J7KA02"/>
<dbReference type="GO" id="GO:0006629">
    <property type="term" value="P:lipid metabolic process"/>
    <property type="evidence" value="ECO:0007669"/>
    <property type="project" value="UniProtKB-KW"/>
</dbReference>
<dbReference type="InterPro" id="IPR045746">
    <property type="entry name" value="ACT14924-like_Acyltransf_dom"/>
</dbReference>
<proteinExistence type="predicted"/>
<keyword evidence="8" id="KW-1185">Reference proteome</keyword>
<comment type="caution">
    <text evidence="7">The sequence shown here is derived from an EMBL/GenBank/DDBJ whole genome shotgun (WGS) entry which is preliminary data.</text>
</comment>
<evidence type="ECO:0000256" key="4">
    <source>
        <dbReference type="ARBA" id="ARBA00023098"/>
    </source>
</evidence>
<dbReference type="SUPFAM" id="SSF69593">
    <property type="entry name" value="Glycerol-3-phosphate (1)-acyltransferase"/>
    <property type="match status" value="1"/>
</dbReference>
<organism evidence="7 8">
    <name type="scientific">Faecalibacter rhinopitheci</name>
    <dbReference type="NCBI Taxonomy" id="2779678"/>
    <lineage>
        <taxon>Bacteria</taxon>
        <taxon>Pseudomonadati</taxon>
        <taxon>Bacteroidota</taxon>
        <taxon>Flavobacteriia</taxon>
        <taxon>Flavobacteriales</taxon>
        <taxon>Weeksellaceae</taxon>
        <taxon>Faecalibacter</taxon>
    </lineage>
</organism>
<reference evidence="7" key="1">
    <citation type="submission" date="2020-10" db="EMBL/GenBank/DDBJ databases">
        <authorList>
            <person name="Lu T."/>
            <person name="Wang Q."/>
            <person name="Han X."/>
        </authorList>
    </citation>
    <scope>NUCLEOTIDE SEQUENCE</scope>
    <source>
        <strain evidence="7">WQ 117</strain>
    </source>
</reference>
<dbReference type="SUPFAM" id="SSF55729">
    <property type="entry name" value="Acyl-CoA N-acyltransferases (Nat)"/>
    <property type="match status" value="1"/>
</dbReference>
<accession>A0A8J7KA02</accession>
<keyword evidence="3" id="KW-0808">Transferase</keyword>
<protein>
    <submittedName>
        <fullName evidence="7">Lysophospholipid acyltransferase family protein</fullName>
    </submittedName>
</protein>
<evidence type="ECO:0000256" key="1">
    <source>
        <dbReference type="ARBA" id="ARBA00005189"/>
    </source>
</evidence>
<dbReference type="PANTHER" id="PTHR37323">
    <property type="entry name" value="GCN5-RELATED N-ACETYLTRANSFERASE"/>
    <property type="match status" value="1"/>
</dbReference>
<evidence type="ECO:0000313" key="8">
    <source>
        <dbReference type="Proteomes" id="UP000608754"/>
    </source>
</evidence>
<keyword evidence="4" id="KW-0443">Lipid metabolism</keyword>
<dbReference type="Pfam" id="PF19576">
    <property type="entry name" value="Acyltransf_2"/>
    <property type="match status" value="1"/>
</dbReference>
<dbReference type="SMART" id="SM00563">
    <property type="entry name" value="PlsC"/>
    <property type="match status" value="1"/>
</dbReference>
<dbReference type="GO" id="GO:0016746">
    <property type="term" value="F:acyltransferase activity"/>
    <property type="evidence" value="ECO:0007669"/>
    <property type="project" value="UniProtKB-KW"/>
</dbReference>
<name>A0A8J7KA02_9FLAO</name>
<keyword evidence="5 7" id="KW-0012">Acyltransferase</keyword>
<dbReference type="InterPro" id="IPR052351">
    <property type="entry name" value="Ornithine_N-alpha-AT"/>
</dbReference>
<sequence length="616" mass="71347">MGLVTTNEIYNASGLSRLGIIGKPVAWCVKKLLDLDKLNKLYDGGSHLGAVDFLSYLIDDLNVDYEIHEEDLKRIPKSGPFVIVSNHPLGALDGILLMHIMNKIRPDFKVMGNFLLHKIKPLEPMVIPVNPFESRKDAYNSLNGMREVFRTLKDGGCIGIFPAGEVSYRNENGELNDREWQDAAIKLIKKAKVPVIPVFFRAKNSELFYRVAKIHPDFQTAMLPSEMMKKRTRPIQIRIGKPILLKQQDEFNDIQEFKAFLRKKTYMLSSYYNKKKSFKDVIKNPSNIHLPKIYTKTMVKDIVAETSIDLIQSDIENLRKDELSLLFKNHDYECYFAKADDIPNVLREIGRLREITFREIGEGTNDEIDLDRFDNHYHHLFLWDKDANKIAGAYRMAIGAEVYEKYGIKGFYVNELFNFDQEIHPFFSQCIEMGRAFVSSEYQQKPMPLFLLWRGIVHVTLRNPNQKFIIGGVSISNQFSDFSKSLMIEFMKSHYYDSTIAQYVRPKKDYKVKLSDEDKQFIFDESEADLNKFDKLIDEVEPNMLRLPVLIKKYIKQNAKVIAFNVDPNFNDAIDGLMYIRVADIPESTVRPVIEDIQAELERKINSVKPEGNMEL</sequence>
<gene>
    <name evidence="7" type="ORF">IM532_05410</name>
</gene>
<dbReference type="RefSeq" id="WP_194182434.1">
    <property type="nucleotide sequence ID" value="NZ_JADGIK010000003.1"/>
</dbReference>
<dbReference type="InterPro" id="IPR016181">
    <property type="entry name" value="Acyl_CoA_acyltransferase"/>
</dbReference>
<evidence type="ECO:0000256" key="3">
    <source>
        <dbReference type="ARBA" id="ARBA00022679"/>
    </source>
</evidence>
<evidence type="ECO:0000256" key="5">
    <source>
        <dbReference type="ARBA" id="ARBA00023315"/>
    </source>
</evidence>
<dbReference type="InterPro" id="IPR002123">
    <property type="entry name" value="Plipid/glycerol_acylTrfase"/>
</dbReference>
<evidence type="ECO:0000259" key="6">
    <source>
        <dbReference type="SMART" id="SM00563"/>
    </source>
</evidence>